<evidence type="ECO:0000313" key="1">
    <source>
        <dbReference type="EMBL" id="KAF0415324.1"/>
    </source>
</evidence>
<reference evidence="1 2" key="1">
    <citation type="journal article" date="2019" name="Environ. Microbiol.">
        <title>At the nexus of three kingdoms: the genome of the mycorrhizal fungus Gigaspora margarita provides insights into plant, endobacterial and fungal interactions.</title>
        <authorList>
            <person name="Venice F."/>
            <person name="Ghignone S."/>
            <person name="Salvioli di Fossalunga A."/>
            <person name="Amselem J."/>
            <person name="Novero M."/>
            <person name="Xianan X."/>
            <person name="Sedzielewska Toro K."/>
            <person name="Morin E."/>
            <person name="Lipzen A."/>
            <person name="Grigoriev I.V."/>
            <person name="Henrissat B."/>
            <person name="Martin F.M."/>
            <person name="Bonfante P."/>
        </authorList>
    </citation>
    <scope>NUCLEOTIDE SEQUENCE [LARGE SCALE GENOMIC DNA]</scope>
    <source>
        <strain evidence="1 2">BEG34</strain>
    </source>
</reference>
<accession>A0A8H3X611</accession>
<proteinExistence type="predicted"/>
<name>A0A8H3X611_GIGMA</name>
<dbReference type="EMBL" id="WTPW01001777">
    <property type="protein sequence ID" value="KAF0415324.1"/>
    <property type="molecule type" value="Genomic_DNA"/>
</dbReference>
<sequence>MDTSHKDLEIAGLQFTMEMVALFTHQLPDVKEFALIADSIELILMTIPERFTFVTGPINTSYQRIVKNVQKKMYPHNDELLGYLEFIHHTFMLYRLSYKFSEAFVNVELARKMELKYETVIHDSLQMLKTPRN</sequence>
<dbReference type="GO" id="GO:0016787">
    <property type="term" value="F:hydrolase activity"/>
    <property type="evidence" value="ECO:0007669"/>
    <property type="project" value="UniProtKB-KW"/>
</dbReference>
<dbReference type="OrthoDB" id="2476576at2759"/>
<dbReference type="Proteomes" id="UP000439903">
    <property type="component" value="Unassembled WGS sequence"/>
</dbReference>
<keyword evidence="2" id="KW-1185">Reference proteome</keyword>
<comment type="caution">
    <text evidence="1">The sequence shown here is derived from an EMBL/GenBank/DDBJ whole genome shotgun (WGS) entry which is preliminary data.</text>
</comment>
<dbReference type="AlphaFoldDB" id="A0A8H3X611"/>
<gene>
    <name evidence="1" type="ORF">F8M41_007636</name>
</gene>
<dbReference type="Gene3D" id="1.20.58.1080">
    <property type="match status" value="1"/>
</dbReference>
<evidence type="ECO:0000313" key="2">
    <source>
        <dbReference type="Proteomes" id="UP000439903"/>
    </source>
</evidence>
<protein>
    <submittedName>
        <fullName evidence="1">P-loop containing nucleoside triphosphate hydrolase protein</fullName>
    </submittedName>
</protein>
<keyword evidence="1" id="KW-0378">Hydrolase</keyword>
<organism evidence="1 2">
    <name type="scientific">Gigaspora margarita</name>
    <dbReference type="NCBI Taxonomy" id="4874"/>
    <lineage>
        <taxon>Eukaryota</taxon>
        <taxon>Fungi</taxon>
        <taxon>Fungi incertae sedis</taxon>
        <taxon>Mucoromycota</taxon>
        <taxon>Glomeromycotina</taxon>
        <taxon>Glomeromycetes</taxon>
        <taxon>Diversisporales</taxon>
        <taxon>Gigasporaceae</taxon>
        <taxon>Gigaspora</taxon>
    </lineage>
</organism>